<gene>
    <name evidence="5" type="ORF">GT003_25935</name>
</gene>
<dbReference type="GO" id="GO:0004553">
    <property type="term" value="F:hydrolase activity, hydrolyzing O-glycosyl compounds"/>
    <property type="evidence" value="ECO:0007669"/>
    <property type="project" value="InterPro"/>
</dbReference>
<dbReference type="InterPro" id="IPR013783">
    <property type="entry name" value="Ig-like_fold"/>
</dbReference>
<comment type="similarity">
    <text evidence="1">Belongs to the glycosyl hydrolase 13 family.</text>
</comment>
<dbReference type="Gene3D" id="3.90.400.10">
    <property type="entry name" value="Oligo-1,6-glucosidase, Domain 2"/>
    <property type="match status" value="1"/>
</dbReference>
<accession>A0A7X5C165</accession>
<dbReference type="InterPro" id="IPR004185">
    <property type="entry name" value="Glyco_hydro_13_lg-like_dom"/>
</dbReference>
<evidence type="ECO:0000259" key="4">
    <source>
        <dbReference type="SMART" id="SM00642"/>
    </source>
</evidence>
<dbReference type="Gene3D" id="2.60.40.1180">
    <property type="entry name" value="Golgi alpha-mannosidase II"/>
    <property type="match status" value="1"/>
</dbReference>
<dbReference type="SUPFAM" id="SSF51445">
    <property type="entry name" value="(Trans)glycosidases"/>
    <property type="match status" value="1"/>
</dbReference>
<dbReference type="InterPro" id="IPR017853">
    <property type="entry name" value="GH"/>
</dbReference>
<feature type="domain" description="Glycosyl hydrolase family 13 catalytic" evidence="4">
    <location>
        <begin position="135"/>
        <end position="493"/>
    </location>
</feature>
<evidence type="ECO:0000256" key="1">
    <source>
        <dbReference type="ARBA" id="ARBA00008061"/>
    </source>
</evidence>
<dbReference type="PANTHER" id="PTHR10357">
    <property type="entry name" value="ALPHA-AMYLASE FAMILY MEMBER"/>
    <property type="match status" value="1"/>
</dbReference>
<dbReference type="PANTHER" id="PTHR10357:SF210">
    <property type="entry name" value="MALTODEXTRIN GLUCOSIDASE"/>
    <property type="match status" value="1"/>
</dbReference>
<dbReference type="InterPro" id="IPR045857">
    <property type="entry name" value="O16G_dom_2"/>
</dbReference>
<keyword evidence="3 5" id="KW-0326">Glycosidase</keyword>
<dbReference type="Gene3D" id="3.20.20.80">
    <property type="entry name" value="Glycosidases"/>
    <property type="match status" value="1"/>
</dbReference>
<evidence type="ECO:0000313" key="5">
    <source>
        <dbReference type="EMBL" id="NBC72452.1"/>
    </source>
</evidence>
<keyword evidence="2" id="KW-0378">Hydrolase</keyword>
<evidence type="ECO:0000313" key="6">
    <source>
        <dbReference type="Proteomes" id="UP000558113"/>
    </source>
</evidence>
<dbReference type="CDD" id="cd02857">
    <property type="entry name" value="E_set_CDase_PDE_N"/>
    <property type="match status" value="1"/>
</dbReference>
<dbReference type="Pfam" id="PF00128">
    <property type="entry name" value="Alpha-amylase"/>
    <property type="match status" value="1"/>
</dbReference>
<dbReference type="AlphaFoldDB" id="A0A7X5C165"/>
<protein>
    <submittedName>
        <fullName evidence="5">Alpha-glycosidase</fullName>
    </submittedName>
</protein>
<dbReference type="GO" id="GO:0005975">
    <property type="term" value="P:carbohydrate metabolic process"/>
    <property type="evidence" value="ECO:0007669"/>
    <property type="project" value="InterPro"/>
</dbReference>
<dbReference type="Pfam" id="PF02903">
    <property type="entry name" value="Alpha-amylase_N"/>
    <property type="match status" value="1"/>
</dbReference>
<dbReference type="InterPro" id="IPR013780">
    <property type="entry name" value="Glyco_hydro_b"/>
</dbReference>
<dbReference type="InterPro" id="IPR006047">
    <property type="entry name" value="GH13_cat_dom"/>
</dbReference>
<reference evidence="5 6" key="1">
    <citation type="submission" date="2020-01" db="EMBL/GenBank/DDBJ databases">
        <title>Paenibacillus soybeanensis sp. nov. isolated from the nodules of soybean (Glycine max(L.) Merr).</title>
        <authorList>
            <person name="Wang H."/>
        </authorList>
    </citation>
    <scope>NUCLEOTIDE SEQUENCE [LARGE SCALE GENOMIC DNA]</scope>
    <source>
        <strain evidence="5 6">DSM 23054</strain>
    </source>
</reference>
<dbReference type="InterPro" id="IPR032091">
    <property type="entry name" value="Malt_amylase-like_C"/>
</dbReference>
<evidence type="ECO:0000256" key="2">
    <source>
        <dbReference type="ARBA" id="ARBA00022801"/>
    </source>
</evidence>
<dbReference type="Pfam" id="PF16657">
    <property type="entry name" value="Malt_amylase_C"/>
    <property type="match status" value="1"/>
</dbReference>
<keyword evidence="6" id="KW-1185">Reference proteome</keyword>
<evidence type="ECO:0000256" key="3">
    <source>
        <dbReference type="ARBA" id="ARBA00023295"/>
    </source>
</evidence>
<dbReference type="Proteomes" id="UP000558113">
    <property type="component" value="Unassembled WGS sequence"/>
</dbReference>
<comment type="caution">
    <text evidence="5">The sequence shown here is derived from an EMBL/GenBank/DDBJ whole genome shotgun (WGS) entry which is preliminary data.</text>
</comment>
<dbReference type="OrthoDB" id="9805159at2"/>
<dbReference type="Gene3D" id="2.60.40.10">
    <property type="entry name" value="Immunoglobulins"/>
    <property type="match status" value="1"/>
</dbReference>
<organism evidence="5 6">
    <name type="scientific">Paenibacillus sacheonensis</name>
    <dbReference type="NCBI Taxonomy" id="742054"/>
    <lineage>
        <taxon>Bacteria</taxon>
        <taxon>Bacillati</taxon>
        <taxon>Bacillota</taxon>
        <taxon>Bacilli</taxon>
        <taxon>Bacillales</taxon>
        <taxon>Paenibacillaceae</taxon>
        <taxon>Paenibacillus</taxon>
    </lineage>
</organism>
<dbReference type="EMBL" id="JAAAMU010000019">
    <property type="protein sequence ID" value="NBC72452.1"/>
    <property type="molecule type" value="Genomic_DNA"/>
</dbReference>
<dbReference type="RefSeq" id="WP_161703463.1">
    <property type="nucleotide sequence ID" value="NZ_JAAAMU010000019.1"/>
</dbReference>
<dbReference type="SMART" id="SM00642">
    <property type="entry name" value="Aamy"/>
    <property type="match status" value="1"/>
</dbReference>
<name>A0A7X5C165_9BACL</name>
<sequence length="581" mass="67223">MFQECFHHSPRSNWAYAYDMETIHLRVQTKRDDVEEVTAVAGDKYDWGSFNEELPMLKIATDHFFDYWEAEVKPKYKRFSYIFRLRQGDETVYLTEGGICGDQPQPVAGYYEFPYIHEIDLFSAPEWAKSAVFYQIMPDRFANGDPSINPEGMAEWGAAPTGESCFGGDLQGILDHLDHLTDLGVTAVYLTPIFKSPSNHKYDTVDYMKIDEHFGDKDMLKKLVHECHERGIRVVLDAVFNHTSENFPAFQDVLRNGEQSEYADWFHVRTFPAEVKDGIATYDTFGFFGQMPKLNTANPKTKKYLLDVADYWIRETNIDGWRLDVANEVDHHFWRAFRQVVKEAKPDAYIVGEVWNDSRTWLLGDQFDSVMNYPFADRVLGFFADGMIDGRTFSEGMNNLLMRYPQGTNEVIFNLLSSHDTPRVLTRAGGNKLKLKLAVVFLMTYIGTPCIFYGDEIGLQGGNDPDCRGCMIWDEERQDRELYDFYKLLIGLRKEHSVLRSGRFRFLKADPEDARIIYERLGEGEHFTVWMNPTGDRTVLEHAMNTNDWHDALTGDHAPAENGVQKVELDPWGYRILRREL</sequence>
<dbReference type="SUPFAM" id="SSF51011">
    <property type="entry name" value="Glycosyl hydrolase domain"/>
    <property type="match status" value="1"/>
</dbReference>
<dbReference type="CDD" id="cd11338">
    <property type="entry name" value="AmyAc_CMD"/>
    <property type="match status" value="1"/>
</dbReference>
<proteinExistence type="inferred from homology"/>